<dbReference type="InterPro" id="IPR039509">
    <property type="entry name" value="SPATA31"/>
</dbReference>
<evidence type="ECO:0000313" key="11">
    <source>
        <dbReference type="EMBL" id="KAG8511870.1"/>
    </source>
</evidence>
<dbReference type="EMBL" id="JAGFMF010011813">
    <property type="protein sequence ID" value="KAG8511870.1"/>
    <property type="molecule type" value="Genomic_DNA"/>
</dbReference>
<feature type="non-terminal residue" evidence="11">
    <location>
        <position position="1"/>
    </location>
</feature>
<protein>
    <submittedName>
        <fullName evidence="11">Spermatogenesis-associated protein 31E1</fullName>
    </submittedName>
</protein>
<evidence type="ECO:0000259" key="10">
    <source>
        <dbReference type="Pfam" id="PF14650"/>
    </source>
</evidence>
<name>A0A8J6A7B0_GALPY</name>
<feature type="domain" description="SPATA31" evidence="10">
    <location>
        <begin position="192"/>
        <end position="342"/>
    </location>
</feature>
<dbReference type="OrthoDB" id="9799748at2759"/>
<keyword evidence="4" id="KW-0744">Spermatogenesis</keyword>
<feature type="compositionally biased region" description="Basic and acidic residues" evidence="9">
    <location>
        <begin position="1"/>
        <end position="17"/>
    </location>
</feature>
<feature type="region of interest" description="Disordered" evidence="9">
    <location>
        <begin position="527"/>
        <end position="572"/>
    </location>
</feature>
<evidence type="ECO:0000256" key="9">
    <source>
        <dbReference type="SAM" id="MobiDB-lite"/>
    </source>
</evidence>
<evidence type="ECO:0000256" key="7">
    <source>
        <dbReference type="ARBA" id="ARBA00035009"/>
    </source>
</evidence>
<sequence>YLDKHRDKVQKQQDHTGAHARVHWPHERDPAPAVPTTRSVRHPDNSTSKRLQRDTVPKCPPPGLGLTYSPFWVCSWCWATTKALLFPASPHCKSQPQHLPQHPPGAPFWGGFPKRQVEVGSASSVHPEVQKLLEVLGSKMGDINIWKDKEKPGSFQQPAGSLYHLDVLEGMPFSPLLQSKEDKVKQLLKVEKLPYGTVLGDWVYHACSQCCWGLPSLQNESPDGHLIGHYEPNSTTGFRSLVQRTLQLVSTSPPVPRRIQASRCGSFSTSDQKLAIPLLPLPTLVQTQAHHTPHVPVQAPFFPPQMSLCGESSPADQSKAQPPIPSKIQCTEWSMWQAEEQNIGGHREGQPLLLEELQIHPVRPEVDESGSSLSQGPERKVLETALKAHVGRKLGQIREGLIPVSVRSSWFAASLASSKPSTQRKPTKPAPWKGLASCVNTTQELPFLSPRARLELEAHMIRFRVRRNWGSYPQPHEAIDRERWNSGFGDSLFPMPPPSPLADTTRSVWAPQSSNCHPGFGSCPCPRHQPTGTPAMAPEPPREGRPLWAEASEPRPSAGPNTPRPPHLPSAQSANTVHACTCCSAAIAISNRRGFLTDMGPHVTSCAERRGALMSRSPVGQGGCLRILDAEAAGHVQTWSPGA</sequence>
<dbReference type="Proteomes" id="UP000700334">
    <property type="component" value="Unassembled WGS sequence"/>
</dbReference>
<proteinExistence type="inferred from homology"/>
<dbReference type="GO" id="GO:0030154">
    <property type="term" value="P:cell differentiation"/>
    <property type="evidence" value="ECO:0007669"/>
    <property type="project" value="UniProtKB-KW"/>
</dbReference>
<comment type="similarity">
    <text evidence="7">Belongs to the SPATA31 family.</text>
</comment>
<feature type="domain" description="SPATA31" evidence="10">
    <location>
        <begin position="363"/>
        <end position="410"/>
    </location>
</feature>
<evidence type="ECO:0000256" key="2">
    <source>
        <dbReference type="ARBA" id="ARBA00022692"/>
    </source>
</evidence>
<dbReference type="Pfam" id="PF14650">
    <property type="entry name" value="FAM75"/>
    <property type="match status" value="2"/>
</dbReference>
<comment type="function">
    <text evidence="8">May play a role in spermatogenesis.</text>
</comment>
<evidence type="ECO:0000256" key="4">
    <source>
        <dbReference type="ARBA" id="ARBA00022871"/>
    </source>
</evidence>
<evidence type="ECO:0000256" key="8">
    <source>
        <dbReference type="ARBA" id="ARBA00037695"/>
    </source>
</evidence>
<keyword evidence="12" id="KW-1185">Reference proteome</keyword>
<accession>A0A8J6A7B0</accession>
<feature type="region of interest" description="Disordered" evidence="9">
    <location>
        <begin position="1"/>
        <end position="56"/>
    </location>
</feature>
<keyword evidence="3" id="KW-0221">Differentiation</keyword>
<feature type="compositionally biased region" description="Polar residues" evidence="9">
    <location>
        <begin position="415"/>
        <end position="424"/>
    </location>
</feature>
<keyword evidence="6" id="KW-0472">Membrane</keyword>
<dbReference type="GO" id="GO:0016020">
    <property type="term" value="C:membrane"/>
    <property type="evidence" value="ECO:0007669"/>
    <property type="project" value="UniProtKB-SubCell"/>
</dbReference>
<dbReference type="AlphaFoldDB" id="A0A8J6A7B0"/>
<dbReference type="PANTHER" id="PTHR21859:SF55">
    <property type="entry name" value="SPERMATOGENESIS-ASSOCIATED PROTEIN 31A1-RELATED"/>
    <property type="match status" value="1"/>
</dbReference>
<dbReference type="GO" id="GO:0007283">
    <property type="term" value="P:spermatogenesis"/>
    <property type="evidence" value="ECO:0007669"/>
    <property type="project" value="UniProtKB-KW"/>
</dbReference>
<reference evidence="11" key="1">
    <citation type="journal article" date="2021" name="Evol. Appl.">
        <title>The genome of the Pyrenean desman and the effects of bottlenecks and inbreeding on the genomic landscape of an endangered species.</title>
        <authorList>
            <person name="Escoda L."/>
            <person name="Castresana J."/>
        </authorList>
    </citation>
    <scope>NUCLEOTIDE SEQUENCE</scope>
    <source>
        <strain evidence="11">IBE-C5619</strain>
    </source>
</reference>
<evidence type="ECO:0000313" key="12">
    <source>
        <dbReference type="Proteomes" id="UP000700334"/>
    </source>
</evidence>
<feature type="region of interest" description="Disordered" evidence="9">
    <location>
        <begin position="415"/>
        <end position="434"/>
    </location>
</feature>
<evidence type="ECO:0000256" key="5">
    <source>
        <dbReference type="ARBA" id="ARBA00022989"/>
    </source>
</evidence>
<dbReference type="PANTHER" id="PTHR21859">
    <property type="entry name" value="ACROSOME-SPECIFIC PROTEIN"/>
    <property type="match status" value="1"/>
</dbReference>
<organism evidence="11 12">
    <name type="scientific">Galemys pyrenaicus</name>
    <name type="common">Iberian desman</name>
    <name type="synonym">Pyrenean desman</name>
    <dbReference type="NCBI Taxonomy" id="202257"/>
    <lineage>
        <taxon>Eukaryota</taxon>
        <taxon>Metazoa</taxon>
        <taxon>Chordata</taxon>
        <taxon>Craniata</taxon>
        <taxon>Vertebrata</taxon>
        <taxon>Euteleostomi</taxon>
        <taxon>Mammalia</taxon>
        <taxon>Eutheria</taxon>
        <taxon>Laurasiatheria</taxon>
        <taxon>Eulipotyphla</taxon>
        <taxon>Talpidae</taxon>
        <taxon>Galemys</taxon>
    </lineage>
</organism>
<comment type="subcellular location">
    <subcellularLocation>
        <location evidence="1">Membrane</location>
        <topology evidence="1">Single-pass membrane protein</topology>
    </subcellularLocation>
</comment>
<keyword evidence="2" id="KW-0812">Transmembrane</keyword>
<comment type="caution">
    <text evidence="11">The sequence shown here is derived from an EMBL/GenBank/DDBJ whole genome shotgun (WGS) entry which is preliminary data.</text>
</comment>
<evidence type="ECO:0000256" key="6">
    <source>
        <dbReference type="ARBA" id="ARBA00023136"/>
    </source>
</evidence>
<gene>
    <name evidence="11" type="ORF">J0S82_017183</name>
</gene>
<evidence type="ECO:0000256" key="1">
    <source>
        <dbReference type="ARBA" id="ARBA00004167"/>
    </source>
</evidence>
<keyword evidence="5" id="KW-1133">Transmembrane helix</keyword>
<feature type="non-terminal residue" evidence="11">
    <location>
        <position position="643"/>
    </location>
</feature>
<evidence type="ECO:0000256" key="3">
    <source>
        <dbReference type="ARBA" id="ARBA00022782"/>
    </source>
</evidence>